<dbReference type="InterPro" id="IPR023404">
    <property type="entry name" value="rSAM_horseshoe"/>
</dbReference>
<dbReference type="AlphaFoldDB" id="A0A7G1HSQ8"/>
<keyword evidence="2" id="KW-0949">S-adenosyl-L-methionine</keyword>
<feature type="domain" description="Radical SAM core" evidence="3">
    <location>
        <begin position="1"/>
        <end position="231"/>
    </location>
</feature>
<dbReference type="Pfam" id="PF04055">
    <property type="entry name" value="Radical_SAM"/>
    <property type="match status" value="1"/>
</dbReference>
<sequence length="377" mass="42858">MAGIYIHIPFCKKRCIYCDFFSDIRMHLRKDYVDALCRELEMRYAELENAPVHTIYIGGGTPSQLSGEELARIFDALSLHLPLSACKEITLEANPDDLSADYITMLKHTPINRISMGIQSFDDDDLLFLNRRHTAAQAEEAFVRCREAGFGNISIDLIYGLPGQTIQGWQSNLGRAIALRPAHISAYSLIYEEGTALFRMLESGKVSECDDELSLDMFDCLIDTLEAAGYEHYEISNFALPGMYSQHNTSYWLDVPYLGLGPSAHSYDGKCRRWNVRDISRYINKISHGFNAYETEILDTNSRYNDMILTSLRTMWGLSLSRIEENFGRDMRQYCQALARPYIDTGKLVLSGDNLKLTRSGLFVSDSIMSDLMKVED</sequence>
<dbReference type="SFLD" id="SFLDS00029">
    <property type="entry name" value="Radical_SAM"/>
    <property type="match status" value="1"/>
</dbReference>
<keyword evidence="2" id="KW-0408">Iron</keyword>
<dbReference type="GO" id="GO:0051539">
    <property type="term" value="F:4 iron, 4 sulfur cluster binding"/>
    <property type="evidence" value="ECO:0007669"/>
    <property type="project" value="UniProtKB-UniRule"/>
</dbReference>
<evidence type="ECO:0000313" key="5">
    <source>
        <dbReference type="Proteomes" id="UP000594042"/>
    </source>
</evidence>
<dbReference type="SFLD" id="SFLDF00288">
    <property type="entry name" value="HemN-like__clustered_with_nucl"/>
    <property type="match status" value="1"/>
</dbReference>
<organism evidence="4 5">
    <name type="scientific">Coprobacter secundus subsp. similis</name>
    <dbReference type="NCBI Taxonomy" id="2751153"/>
    <lineage>
        <taxon>Bacteria</taxon>
        <taxon>Pseudomonadati</taxon>
        <taxon>Bacteroidota</taxon>
        <taxon>Bacteroidia</taxon>
        <taxon>Bacteroidales</taxon>
        <taxon>Barnesiellaceae</taxon>
        <taxon>Coprobacter</taxon>
    </lineage>
</organism>
<evidence type="ECO:0000313" key="4">
    <source>
        <dbReference type="EMBL" id="BCI62043.1"/>
    </source>
</evidence>
<keyword evidence="2" id="KW-0143">Chaperone</keyword>
<dbReference type="InterPro" id="IPR034505">
    <property type="entry name" value="Coproporphyrinogen-III_oxidase"/>
</dbReference>
<accession>A0A7G1HSQ8</accession>
<reference evidence="5" key="1">
    <citation type="submission" date="2020-07" db="EMBL/GenBank/DDBJ databases">
        <title>Complete genome sequencing of Coprobacter sp. strain 2CBH44.</title>
        <authorList>
            <person name="Sakamoto M."/>
            <person name="Murakami T."/>
            <person name="Mori H."/>
        </authorList>
    </citation>
    <scope>NUCLEOTIDE SEQUENCE [LARGE SCALE GENOMIC DNA]</scope>
    <source>
        <strain evidence="5">2CBH44</strain>
    </source>
</reference>
<dbReference type="InterPro" id="IPR010723">
    <property type="entry name" value="HemN_C"/>
</dbReference>
<evidence type="ECO:0000256" key="1">
    <source>
        <dbReference type="ARBA" id="ARBA00006100"/>
    </source>
</evidence>
<proteinExistence type="inferred from homology"/>
<comment type="similarity">
    <text evidence="1">Belongs to the anaerobic coproporphyrinogen-III oxidase family. HemW subfamily.</text>
</comment>
<dbReference type="PROSITE" id="PS51918">
    <property type="entry name" value="RADICAL_SAM"/>
    <property type="match status" value="1"/>
</dbReference>
<dbReference type="SFLD" id="SFLDF00562">
    <property type="entry name" value="HemN-like__clustered_with_heat"/>
    <property type="match status" value="1"/>
</dbReference>
<dbReference type="GO" id="GO:0006779">
    <property type="term" value="P:porphyrin-containing compound biosynthetic process"/>
    <property type="evidence" value="ECO:0007669"/>
    <property type="project" value="InterPro"/>
</dbReference>
<dbReference type="RefSeq" id="WP_021930681.1">
    <property type="nucleotide sequence ID" value="NZ_AP023322.1"/>
</dbReference>
<dbReference type="InterPro" id="IPR006638">
    <property type="entry name" value="Elp3/MiaA/NifB-like_rSAM"/>
</dbReference>
<dbReference type="NCBIfam" id="TIGR00539">
    <property type="entry name" value="hemN_rel"/>
    <property type="match status" value="1"/>
</dbReference>
<dbReference type="Gene3D" id="3.80.30.20">
    <property type="entry name" value="tm_1862 like domain"/>
    <property type="match status" value="1"/>
</dbReference>
<keyword evidence="5" id="KW-1185">Reference proteome</keyword>
<dbReference type="Pfam" id="PF06969">
    <property type="entry name" value="HemN_C"/>
    <property type="match status" value="1"/>
</dbReference>
<dbReference type="SFLD" id="SFLDG01065">
    <property type="entry name" value="anaerobic_coproporphyrinogen-I"/>
    <property type="match status" value="1"/>
</dbReference>
<keyword evidence="2" id="KW-0963">Cytoplasm</keyword>
<dbReference type="InterPro" id="IPR058240">
    <property type="entry name" value="rSAM_sf"/>
</dbReference>
<protein>
    <recommendedName>
        <fullName evidence="2">Heme chaperone HemW</fullName>
    </recommendedName>
</protein>
<keyword evidence="2" id="KW-0004">4Fe-4S</keyword>
<dbReference type="CDD" id="cd01335">
    <property type="entry name" value="Radical_SAM"/>
    <property type="match status" value="1"/>
</dbReference>
<dbReference type="KEGG" id="copr:Cop2CBH44_03960"/>
<keyword evidence="2" id="KW-0349">Heme</keyword>
<dbReference type="Proteomes" id="UP000594042">
    <property type="component" value="Chromosome"/>
</dbReference>
<dbReference type="InterPro" id="IPR004559">
    <property type="entry name" value="HemW-like"/>
</dbReference>
<comment type="function">
    <text evidence="2">Probably acts as a heme chaperone, transferring heme to an unknown acceptor. Binds one molecule of heme per monomer, possibly covalently. Binds 1 [4Fe-4S] cluster. The cluster is coordinated with 3 cysteines and an exchangeable S-adenosyl-L-methionine.</text>
</comment>
<evidence type="ECO:0000259" key="3">
    <source>
        <dbReference type="PROSITE" id="PS51918"/>
    </source>
</evidence>
<keyword evidence="2" id="KW-0479">Metal-binding</keyword>
<keyword evidence="2" id="KW-0411">Iron-sulfur</keyword>
<evidence type="ECO:0000256" key="2">
    <source>
        <dbReference type="RuleBase" id="RU364116"/>
    </source>
</evidence>
<comment type="subcellular location">
    <subcellularLocation>
        <location evidence="2">Cytoplasm</location>
    </subcellularLocation>
</comment>
<dbReference type="PANTHER" id="PTHR13932">
    <property type="entry name" value="COPROPORPHYRINIGEN III OXIDASE"/>
    <property type="match status" value="1"/>
</dbReference>
<dbReference type="InterPro" id="IPR007197">
    <property type="entry name" value="rSAM"/>
</dbReference>
<gene>
    <name evidence="4" type="ORF">Cop2CBH44_03960</name>
</gene>
<dbReference type="GO" id="GO:0005737">
    <property type="term" value="C:cytoplasm"/>
    <property type="evidence" value="ECO:0007669"/>
    <property type="project" value="UniProtKB-SubCell"/>
</dbReference>
<dbReference type="GO" id="GO:0046872">
    <property type="term" value="F:metal ion binding"/>
    <property type="evidence" value="ECO:0007669"/>
    <property type="project" value="UniProtKB-UniRule"/>
</dbReference>
<name>A0A7G1HSQ8_9BACT</name>
<dbReference type="GO" id="GO:0004109">
    <property type="term" value="F:coproporphyrinogen oxidase activity"/>
    <property type="evidence" value="ECO:0007669"/>
    <property type="project" value="InterPro"/>
</dbReference>
<dbReference type="PANTHER" id="PTHR13932:SF5">
    <property type="entry name" value="RADICAL S-ADENOSYL METHIONINE DOMAIN-CONTAINING PROTEIN 1, MITOCHONDRIAL"/>
    <property type="match status" value="1"/>
</dbReference>
<dbReference type="SMART" id="SM00729">
    <property type="entry name" value="Elp3"/>
    <property type="match status" value="1"/>
</dbReference>
<dbReference type="SUPFAM" id="SSF102114">
    <property type="entry name" value="Radical SAM enzymes"/>
    <property type="match status" value="1"/>
</dbReference>
<dbReference type="EMBL" id="AP023322">
    <property type="protein sequence ID" value="BCI62043.1"/>
    <property type="molecule type" value="Genomic_DNA"/>
</dbReference>